<dbReference type="Pfam" id="PF04773">
    <property type="entry name" value="FecR"/>
    <property type="match status" value="1"/>
</dbReference>
<dbReference type="RefSeq" id="WP_111592128.1">
    <property type="nucleotide sequence ID" value="NZ_QLMA01000003.1"/>
</dbReference>
<organism evidence="3 4">
    <name type="scientific">Chitinophaga dinghuensis</name>
    <dbReference type="NCBI Taxonomy" id="1539050"/>
    <lineage>
        <taxon>Bacteria</taxon>
        <taxon>Pseudomonadati</taxon>
        <taxon>Bacteroidota</taxon>
        <taxon>Chitinophagia</taxon>
        <taxon>Chitinophagales</taxon>
        <taxon>Chitinophagaceae</taxon>
        <taxon>Chitinophaga</taxon>
    </lineage>
</organism>
<dbReference type="InterPro" id="IPR032508">
    <property type="entry name" value="FecR_C"/>
</dbReference>
<evidence type="ECO:0000313" key="3">
    <source>
        <dbReference type="EMBL" id="RAJ83484.1"/>
    </source>
</evidence>
<accession>A0A327W645</accession>
<feature type="domain" description="Protein FecR C-terminal" evidence="2">
    <location>
        <begin position="208"/>
        <end position="263"/>
    </location>
</feature>
<dbReference type="InterPro" id="IPR006860">
    <property type="entry name" value="FecR"/>
</dbReference>
<dbReference type="Proteomes" id="UP000249819">
    <property type="component" value="Unassembled WGS sequence"/>
</dbReference>
<evidence type="ECO:0000259" key="1">
    <source>
        <dbReference type="Pfam" id="PF04773"/>
    </source>
</evidence>
<dbReference type="Gene3D" id="2.60.120.1440">
    <property type="match status" value="1"/>
</dbReference>
<reference evidence="3 4" key="1">
    <citation type="submission" date="2018-06" db="EMBL/GenBank/DDBJ databases">
        <title>Genomic Encyclopedia of Archaeal and Bacterial Type Strains, Phase II (KMG-II): from individual species to whole genera.</title>
        <authorList>
            <person name="Goeker M."/>
        </authorList>
    </citation>
    <scope>NUCLEOTIDE SEQUENCE [LARGE SCALE GENOMIC DNA]</scope>
    <source>
        <strain evidence="3 4">DSM 29821</strain>
    </source>
</reference>
<dbReference type="PANTHER" id="PTHR30273:SF2">
    <property type="entry name" value="PROTEIN FECR"/>
    <property type="match status" value="1"/>
</dbReference>
<feature type="domain" description="FecR protein" evidence="1">
    <location>
        <begin position="58"/>
        <end position="146"/>
    </location>
</feature>
<gene>
    <name evidence="3" type="ORF">CLV59_103452</name>
</gene>
<dbReference type="GO" id="GO:0016989">
    <property type="term" value="F:sigma factor antagonist activity"/>
    <property type="evidence" value="ECO:0007669"/>
    <property type="project" value="TreeGrafter"/>
</dbReference>
<evidence type="ECO:0000313" key="4">
    <source>
        <dbReference type="Proteomes" id="UP000249819"/>
    </source>
</evidence>
<sequence length="265" mass="29697">MLFNYDTKKILTFSNLLPVICGMALFACQQPAPKVKKPSPILSLQQPGIKYQTYTGTLGNRTTVVLPDSSTVILNSATLLLVPENYGHQERRILLDGDAWFEVKPDTAVFSVVADKLTSTVLGTSFRMHCFTGQQGATVYLLTGKLKVAKSYHSATDNQPEILERGQMILANREIDLMEKETYNPADAERWLSDTLQLDDLQGLHLWRKLEEWYGVEIDVKGNASKAKPVNQTFVKASLAQVLDKLGKEQGFTWKADNNQVEIKF</sequence>
<protein>
    <submittedName>
        <fullName evidence="3">Uncharacterized protein DUF4974</fullName>
    </submittedName>
</protein>
<dbReference type="InterPro" id="IPR012373">
    <property type="entry name" value="Ferrdict_sens_TM"/>
</dbReference>
<keyword evidence="4" id="KW-1185">Reference proteome</keyword>
<dbReference type="Pfam" id="PF16344">
    <property type="entry name" value="FecR_C"/>
    <property type="match status" value="1"/>
</dbReference>
<name>A0A327W645_9BACT</name>
<dbReference type="EMBL" id="QLMA01000003">
    <property type="protein sequence ID" value="RAJ83484.1"/>
    <property type="molecule type" value="Genomic_DNA"/>
</dbReference>
<dbReference type="AlphaFoldDB" id="A0A327W645"/>
<proteinExistence type="predicted"/>
<evidence type="ECO:0000259" key="2">
    <source>
        <dbReference type="Pfam" id="PF16344"/>
    </source>
</evidence>
<dbReference type="Gene3D" id="3.55.50.30">
    <property type="match status" value="1"/>
</dbReference>
<dbReference type="PANTHER" id="PTHR30273">
    <property type="entry name" value="PERIPLASMIC SIGNAL SENSOR AND SIGMA FACTOR ACTIVATOR FECR-RELATED"/>
    <property type="match status" value="1"/>
</dbReference>
<dbReference type="OrthoDB" id="673084at2"/>
<comment type="caution">
    <text evidence="3">The sequence shown here is derived from an EMBL/GenBank/DDBJ whole genome shotgun (WGS) entry which is preliminary data.</text>
</comment>